<gene>
    <name evidence="2" type="ORF">CPB84DRAFT_331956</name>
</gene>
<protein>
    <submittedName>
        <fullName evidence="2">Uncharacterized protein</fullName>
    </submittedName>
</protein>
<accession>A0A9P5TGJ4</accession>
<reference evidence="2" key="1">
    <citation type="submission" date="2020-11" db="EMBL/GenBank/DDBJ databases">
        <authorList>
            <consortium name="DOE Joint Genome Institute"/>
            <person name="Ahrendt S."/>
            <person name="Riley R."/>
            <person name="Andreopoulos W."/>
            <person name="LaButti K."/>
            <person name="Pangilinan J."/>
            <person name="Ruiz-duenas F.J."/>
            <person name="Barrasa J.M."/>
            <person name="Sanchez-Garcia M."/>
            <person name="Camarero S."/>
            <person name="Miyauchi S."/>
            <person name="Serrano A."/>
            <person name="Linde D."/>
            <person name="Babiker R."/>
            <person name="Drula E."/>
            <person name="Ayuso-Fernandez I."/>
            <person name="Pacheco R."/>
            <person name="Padilla G."/>
            <person name="Ferreira P."/>
            <person name="Barriuso J."/>
            <person name="Kellner H."/>
            <person name="Castanera R."/>
            <person name="Alfaro M."/>
            <person name="Ramirez L."/>
            <person name="Pisabarro A.G."/>
            <person name="Kuo A."/>
            <person name="Tritt A."/>
            <person name="Lipzen A."/>
            <person name="He G."/>
            <person name="Yan M."/>
            <person name="Ng V."/>
            <person name="Cullen D."/>
            <person name="Martin F."/>
            <person name="Rosso M.-N."/>
            <person name="Henrissat B."/>
            <person name="Hibbett D."/>
            <person name="Martinez A.T."/>
            <person name="Grigoriev I.V."/>
        </authorList>
    </citation>
    <scope>NUCLEOTIDE SEQUENCE</scope>
    <source>
        <strain evidence="2">AH 44721</strain>
    </source>
</reference>
<feature type="transmembrane region" description="Helical" evidence="1">
    <location>
        <begin position="209"/>
        <end position="226"/>
    </location>
</feature>
<evidence type="ECO:0000313" key="2">
    <source>
        <dbReference type="EMBL" id="KAF8878380.1"/>
    </source>
</evidence>
<dbReference type="EMBL" id="JADNYJ010000159">
    <property type="protein sequence ID" value="KAF8878380.1"/>
    <property type="molecule type" value="Genomic_DNA"/>
</dbReference>
<sequence>MPASQAEAQPIYFCSCQMIVGYADVTDINQESWALSHTTTTTIMSILHHHEILLILLASLFTSSNAQMFRHRTTPVGRIIGGCIVDVGGSIPSARRCTPRLSGLGGRSGAVPTPTTILRMEVKMFLREAMGTNRIMETTTTTTMKVGTSKDHTITPLLHHLRIRLGAMVPMHHRDKITMLRLYRLLLLTRKRSNFLWNVLRLDHIRIPVLYFFVFSDIVAVVYYIITDTDTSLVKKNCT</sequence>
<keyword evidence="1" id="KW-1133">Transmembrane helix</keyword>
<name>A0A9P5TGJ4_GYMJU</name>
<dbReference type="Proteomes" id="UP000724874">
    <property type="component" value="Unassembled WGS sequence"/>
</dbReference>
<dbReference type="AlphaFoldDB" id="A0A9P5TGJ4"/>
<keyword evidence="1" id="KW-0472">Membrane</keyword>
<proteinExistence type="predicted"/>
<evidence type="ECO:0000313" key="3">
    <source>
        <dbReference type="Proteomes" id="UP000724874"/>
    </source>
</evidence>
<evidence type="ECO:0000256" key="1">
    <source>
        <dbReference type="SAM" id="Phobius"/>
    </source>
</evidence>
<keyword evidence="1" id="KW-0812">Transmembrane</keyword>
<keyword evidence="3" id="KW-1185">Reference proteome</keyword>
<organism evidence="2 3">
    <name type="scientific">Gymnopilus junonius</name>
    <name type="common">Spectacular rustgill mushroom</name>
    <name type="synonym">Gymnopilus spectabilis subsp. junonius</name>
    <dbReference type="NCBI Taxonomy" id="109634"/>
    <lineage>
        <taxon>Eukaryota</taxon>
        <taxon>Fungi</taxon>
        <taxon>Dikarya</taxon>
        <taxon>Basidiomycota</taxon>
        <taxon>Agaricomycotina</taxon>
        <taxon>Agaricomycetes</taxon>
        <taxon>Agaricomycetidae</taxon>
        <taxon>Agaricales</taxon>
        <taxon>Agaricineae</taxon>
        <taxon>Hymenogastraceae</taxon>
        <taxon>Gymnopilus</taxon>
    </lineage>
</organism>
<comment type="caution">
    <text evidence="2">The sequence shown here is derived from an EMBL/GenBank/DDBJ whole genome shotgun (WGS) entry which is preliminary data.</text>
</comment>